<sequence>MEPRKNKWRQADVVTHTEGNIGSSVSGEFESALRGLRAWHVTNRELAGTRETLSLLGTSGYAVQVKTKY</sequence>
<proteinExistence type="predicted"/>
<dbReference type="EMBL" id="BALG01000120">
    <property type="protein sequence ID" value="GAC42611.1"/>
    <property type="molecule type" value="Genomic_DNA"/>
</dbReference>
<gene>
    <name evidence="1" type="ORF">PPOP_1968</name>
</gene>
<evidence type="ECO:0000313" key="2">
    <source>
        <dbReference type="Proteomes" id="UP000029453"/>
    </source>
</evidence>
<reference evidence="1 2" key="1">
    <citation type="submission" date="2012-10" db="EMBL/GenBank/DDBJ databases">
        <title>Draft Genome Sequence of Paenibacillus popilliae ATCC 14706T.</title>
        <authorList>
            <person name="Iiyama K."/>
            <person name="Mori K."/>
            <person name="Mon H."/>
            <person name="Chieda Y."/>
            <person name="Lee J.M."/>
            <person name="Kusakabe T."/>
            <person name="Tashiro K."/>
            <person name="Asano S."/>
            <person name="Yasunaga-Aoki C."/>
            <person name="Shimizu S."/>
        </authorList>
    </citation>
    <scope>NUCLEOTIDE SEQUENCE [LARGE SCALE GENOMIC DNA]</scope>
    <source>
        <strain evidence="1 2">ATCC 14706</strain>
    </source>
</reference>
<keyword evidence="1" id="KW-0675">Receptor</keyword>
<dbReference type="AlphaFoldDB" id="M9LPT7"/>
<evidence type="ECO:0000313" key="1">
    <source>
        <dbReference type="EMBL" id="GAC42611.1"/>
    </source>
</evidence>
<name>M9LPT7_PAEPP</name>
<protein>
    <submittedName>
        <fullName evidence="1">Outer membrane receptor protein</fullName>
    </submittedName>
</protein>
<keyword evidence="2" id="KW-1185">Reference proteome</keyword>
<comment type="caution">
    <text evidence="1">The sequence shown here is derived from an EMBL/GenBank/DDBJ whole genome shotgun (WGS) entry which is preliminary data.</text>
</comment>
<accession>M9LPT7</accession>
<organism evidence="1 2">
    <name type="scientific">Paenibacillus popilliae ATCC 14706</name>
    <dbReference type="NCBI Taxonomy" id="1212764"/>
    <lineage>
        <taxon>Bacteria</taxon>
        <taxon>Bacillati</taxon>
        <taxon>Bacillota</taxon>
        <taxon>Bacilli</taxon>
        <taxon>Bacillales</taxon>
        <taxon>Paenibacillaceae</taxon>
        <taxon>Paenibacillus</taxon>
    </lineage>
</organism>
<dbReference type="Proteomes" id="UP000029453">
    <property type="component" value="Unassembled WGS sequence"/>
</dbReference>